<name>A0A7E5WA60_TRINI</name>
<dbReference type="RefSeq" id="XP_026737086.1">
    <property type="nucleotide sequence ID" value="XM_026881285.1"/>
</dbReference>
<gene>
    <name evidence="3" type="primary">LOC113500469</name>
</gene>
<accession>A0A7E5WA60</accession>
<protein>
    <submittedName>
        <fullName evidence="3">Glycine-rich cell wall structural protein-like</fullName>
    </submittedName>
</protein>
<feature type="chain" id="PRO_5028872542" evidence="1">
    <location>
        <begin position="20"/>
        <end position="106"/>
    </location>
</feature>
<keyword evidence="1" id="KW-0732">Signal</keyword>
<feature type="signal peptide" evidence="1">
    <location>
        <begin position="1"/>
        <end position="19"/>
    </location>
</feature>
<dbReference type="AlphaFoldDB" id="A0A7E5WA60"/>
<keyword evidence="2" id="KW-1185">Reference proteome</keyword>
<dbReference type="GeneID" id="113500469"/>
<organism evidence="2 3">
    <name type="scientific">Trichoplusia ni</name>
    <name type="common">Cabbage looper</name>
    <dbReference type="NCBI Taxonomy" id="7111"/>
    <lineage>
        <taxon>Eukaryota</taxon>
        <taxon>Metazoa</taxon>
        <taxon>Ecdysozoa</taxon>
        <taxon>Arthropoda</taxon>
        <taxon>Hexapoda</taxon>
        <taxon>Insecta</taxon>
        <taxon>Pterygota</taxon>
        <taxon>Neoptera</taxon>
        <taxon>Endopterygota</taxon>
        <taxon>Lepidoptera</taxon>
        <taxon>Glossata</taxon>
        <taxon>Ditrysia</taxon>
        <taxon>Noctuoidea</taxon>
        <taxon>Noctuidae</taxon>
        <taxon>Plusiinae</taxon>
        <taxon>Trichoplusia</taxon>
    </lineage>
</organism>
<evidence type="ECO:0000313" key="3">
    <source>
        <dbReference type="RefSeq" id="XP_026737086.1"/>
    </source>
</evidence>
<sequence>MKTFILLITVCAAFAMAKGASLERVLAPVQSAAPADLETAEDHYHGYGGHHFHGYGGYGHGGYGLGGYGHGYGHGYGNYGHGGYGYGGHGYGIGPGLGGIYFGFGR</sequence>
<dbReference type="Proteomes" id="UP000322000">
    <property type="component" value="Chromosome 1"/>
</dbReference>
<reference evidence="3" key="1">
    <citation type="submission" date="2025-08" db="UniProtKB">
        <authorList>
            <consortium name="RefSeq"/>
        </authorList>
    </citation>
    <scope>IDENTIFICATION</scope>
</reference>
<dbReference type="InParanoid" id="A0A7E5WA60"/>
<proteinExistence type="predicted"/>
<evidence type="ECO:0000256" key="1">
    <source>
        <dbReference type="SAM" id="SignalP"/>
    </source>
</evidence>
<dbReference type="KEGG" id="tnl:113500469"/>
<dbReference type="OrthoDB" id="7485146at2759"/>
<evidence type="ECO:0000313" key="2">
    <source>
        <dbReference type="Proteomes" id="UP000322000"/>
    </source>
</evidence>